<proteinExistence type="predicted"/>
<dbReference type="EMBL" id="OIVN01001819">
    <property type="protein sequence ID" value="SPC97984.1"/>
    <property type="molecule type" value="Genomic_DNA"/>
</dbReference>
<feature type="compositionally biased region" description="Basic and acidic residues" evidence="1">
    <location>
        <begin position="230"/>
        <end position="241"/>
    </location>
</feature>
<organism evidence="2">
    <name type="scientific">Fagus sylvatica</name>
    <name type="common">Beechnut</name>
    <dbReference type="NCBI Taxonomy" id="28930"/>
    <lineage>
        <taxon>Eukaryota</taxon>
        <taxon>Viridiplantae</taxon>
        <taxon>Streptophyta</taxon>
        <taxon>Embryophyta</taxon>
        <taxon>Tracheophyta</taxon>
        <taxon>Spermatophyta</taxon>
        <taxon>Magnoliopsida</taxon>
        <taxon>eudicotyledons</taxon>
        <taxon>Gunneridae</taxon>
        <taxon>Pentapetalae</taxon>
        <taxon>rosids</taxon>
        <taxon>fabids</taxon>
        <taxon>Fagales</taxon>
        <taxon>Fagaceae</taxon>
        <taxon>Fagus</taxon>
    </lineage>
</organism>
<evidence type="ECO:0000313" key="2">
    <source>
        <dbReference type="EMBL" id="SPC97984.1"/>
    </source>
</evidence>
<feature type="region of interest" description="Disordered" evidence="1">
    <location>
        <begin position="209"/>
        <end position="245"/>
    </location>
</feature>
<evidence type="ECO:0000256" key="1">
    <source>
        <dbReference type="SAM" id="MobiDB-lite"/>
    </source>
</evidence>
<accession>A0A2N9GFP4</accession>
<name>A0A2N9GFP4_FAGSY</name>
<sequence length="319" mass="36163">MEKVKLDQKVAAQEKGTYIQGQNIQINKGKMPMTQECQSTTAYNEALVRPRQGVQAAAPTCNEALIRPLQGCSTPPIYKEALIRPPPMKMALQLETDNCLCEKCGHIMAKVFAMAMESGQNKDPPQPAREDMDCEESVPIKEDNNIYVSRFIPTQSLVENFQPRSEIVGPSLRSQYHKDGKNQAIKVEEEDAEKSKPYETVQVLIRKKPKNKGQIKSERQNEEDVLDPYNDDHLGSEESKVLDLTNAEAKEDYQGDEDDDGKKFALAIGAVREEELTQTEDMQEDDFDQENNTKTVDCNMVYVFPRDSRGNSSIFKYRE</sequence>
<gene>
    <name evidence="2" type="ORF">FSB_LOCUS25866</name>
</gene>
<dbReference type="AlphaFoldDB" id="A0A2N9GFP4"/>
<protein>
    <submittedName>
        <fullName evidence="2">Uncharacterized protein</fullName>
    </submittedName>
</protein>
<reference evidence="2" key="1">
    <citation type="submission" date="2018-02" db="EMBL/GenBank/DDBJ databases">
        <authorList>
            <person name="Cohen D.B."/>
            <person name="Kent A.D."/>
        </authorList>
    </citation>
    <scope>NUCLEOTIDE SEQUENCE</scope>
</reference>